<gene>
    <name evidence="2" type="ORF">UFOVP1207_27</name>
    <name evidence="1" type="ORF">UFOVP474_31</name>
</gene>
<organism evidence="1">
    <name type="scientific">uncultured Caudovirales phage</name>
    <dbReference type="NCBI Taxonomy" id="2100421"/>
    <lineage>
        <taxon>Viruses</taxon>
        <taxon>Duplodnaviria</taxon>
        <taxon>Heunggongvirae</taxon>
        <taxon>Uroviricota</taxon>
        <taxon>Caudoviricetes</taxon>
        <taxon>Peduoviridae</taxon>
        <taxon>Maltschvirus</taxon>
        <taxon>Maltschvirus maltsch</taxon>
    </lineage>
</organism>
<dbReference type="EMBL" id="LR796445">
    <property type="protein sequence ID" value="CAB4145693.1"/>
    <property type="molecule type" value="Genomic_DNA"/>
</dbReference>
<accession>A0A6J5MJJ8</accession>
<sequence length="239" mass="28173">MLYKLFDFVMQKLGRKYAFVDVFGNVVMYRYYVFFMENKTAKTWKDKYLPNMFVHNFVGEDSGQWIDNENFHTHPWNSLSIVIKGGYTEEEDYNGVSKQITAPAIVPRSWKTSHRFVQMTPDTWTLWFHGIRKKQGKWAFDIRTHEVVCPACVKYNNGVCMNQTGLQEFIDPKPTSADTQKWRQPVWMKCDSDLNKIINARKQVLTKAKIKTPDTFNERYELTKEVLAKQRASQKAEID</sequence>
<evidence type="ECO:0000313" key="2">
    <source>
        <dbReference type="EMBL" id="CAB4189781.1"/>
    </source>
</evidence>
<name>A0A6J5MJJ8_9CAUD</name>
<evidence type="ECO:0000313" key="1">
    <source>
        <dbReference type="EMBL" id="CAB4145693.1"/>
    </source>
</evidence>
<reference evidence="1" key="1">
    <citation type="submission" date="2020-04" db="EMBL/GenBank/DDBJ databases">
        <authorList>
            <person name="Chiriac C."/>
            <person name="Salcher M."/>
            <person name="Ghai R."/>
            <person name="Kavagutti S V."/>
        </authorList>
    </citation>
    <scope>NUCLEOTIDE SEQUENCE</scope>
</reference>
<protein>
    <submittedName>
        <fullName evidence="1">Uncharacterized protein</fullName>
    </submittedName>
</protein>
<proteinExistence type="predicted"/>
<dbReference type="EMBL" id="LR797155">
    <property type="protein sequence ID" value="CAB4189781.1"/>
    <property type="molecule type" value="Genomic_DNA"/>
</dbReference>